<evidence type="ECO:0000256" key="1">
    <source>
        <dbReference type="ARBA" id="ARBA00011900"/>
    </source>
</evidence>
<dbReference type="EC" id="2.1.1.72" evidence="1"/>
<dbReference type="InterPro" id="IPR046820">
    <property type="entry name" value="MmeI_TRD"/>
</dbReference>
<dbReference type="Proteomes" id="UP001193081">
    <property type="component" value="Unassembled WGS sequence"/>
</dbReference>
<dbReference type="InterPro" id="IPR046819">
    <property type="entry name" value="MmeI_hel"/>
</dbReference>
<keyword evidence="9" id="KW-1185">Reference proteome</keyword>
<dbReference type="Pfam" id="PF20473">
    <property type="entry name" value="MmeI_Mtase"/>
    <property type="match status" value="1"/>
</dbReference>
<evidence type="ECO:0000256" key="4">
    <source>
        <dbReference type="ARBA" id="ARBA00047942"/>
    </source>
</evidence>
<organism evidence="8 9">
    <name type="scientific">Candidatus Chloroploca mongolica</name>
    <dbReference type="NCBI Taxonomy" id="2528176"/>
    <lineage>
        <taxon>Bacteria</taxon>
        <taxon>Bacillati</taxon>
        <taxon>Chloroflexota</taxon>
        <taxon>Chloroflexia</taxon>
        <taxon>Chloroflexales</taxon>
        <taxon>Chloroflexineae</taxon>
        <taxon>Oscillochloridaceae</taxon>
        <taxon>Candidatus Chloroploca</taxon>
    </lineage>
</organism>
<name>A0ABS4DDI7_9CHLR</name>
<keyword evidence="3" id="KW-0808">Transferase</keyword>
<evidence type="ECO:0000259" key="6">
    <source>
        <dbReference type="Pfam" id="PF20466"/>
    </source>
</evidence>
<dbReference type="RefSeq" id="WP_135479693.1">
    <property type="nucleotide sequence ID" value="NZ_SIJK02000035.1"/>
</dbReference>
<comment type="catalytic activity">
    <reaction evidence="4">
        <text>a 2'-deoxyadenosine in DNA + S-adenosyl-L-methionine = an N(6)-methyl-2'-deoxyadenosine in DNA + S-adenosyl-L-homocysteine + H(+)</text>
        <dbReference type="Rhea" id="RHEA:15197"/>
        <dbReference type="Rhea" id="RHEA-COMP:12418"/>
        <dbReference type="Rhea" id="RHEA-COMP:12419"/>
        <dbReference type="ChEBI" id="CHEBI:15378"/>
        <dbReference type="ChEBI" id="CHEBI:57856"/>
        <dbReference type="ChEBI" id="CHEBI:59789"/>
        <dbReference type="ChEBI" id="CHEBI:90615"/>
        <dbReference type="ChEBI" id="CHEBI:90616"/>
        <dbReference type="EC" id="2.1.1.72"/>
    </reaction>
</comment>
<dbReference type="SUPFAM" id="SSF53335">
    <property type="entry name" value="S-adenosyl-L-methionine-dependent methyltransferases"/>
    <property type="match status" value="1"/>
</dbReference>
<dbReference type="PANTHER" id="PTHR33841:SF1">
    <property type="entry name" value="DNA METHYLTRANSFERASE A"/>
    <property type="match status" value="1"/>
</dbReference>
<evidence type="ECO:0000256" key="3">
    <source>
        <dbReference type="ARBA" id="ARBA00022679"/>
    </source>
</evidence>
<dbReference type="Pfam" id="PF20465">
    <property type="entry name" value="MmeI_hel"/>
    <property type="match status" value="1"/>
</dbReference>
<dbReference type="InterPro" id="IPR046816">
    <property type="entry name" value="MmeI_Mtase"/>
</dbReference>
<keyword evidence="2 8" id="KW-0489">Methyltransferase</keyword>
<accession>A0ABS4DDI7</accession>
<feature type="domain" description="MmeI-like helicase spacer" evidence="5">
    <location>
        <begin position="187"/>
        <end position="255"/>
    </location>
</feature>
<proteinExistence type="predicted"/>
<evidence type="ECO:0000259" key="7">
    <source>
        <dbReference type="Pfam" id="PF20473"/>
    </source>
</evidence>
<evidence type="ECO:0000259" key="5">
    <source>
        <dbReference type="Pfam" id="PF20465"/>
    </source>
</evidence>
<dbReference type="PROSITE" id="PS00092">
    <property type="entry name" value="N6_MTASE"/>
    <property type="match status" value="1"/>
</dbReference>
<reference evidence="8 9" key="1">
    <citation type="submission" date="2021-03" db="EMBL/GenBank/DDBJ databases">
        <authorList>
            <person name="Grouzdev D.S."/>
        </authorList>
    </citation>
    <scope>NUCLEOTIDE SEQUENCE [LARGE SCALE GENOMIC DNA]</scope>
    <source>
        <strain evidence="8 9">M50-1</strain>
    </source>
</reference>
<evidence type="ECO:0000313" key="8">
    <source>
        <dbReference type="EMBL" id="MBP1467498.1"/>
    </source>
</evidence>
<gene>
    <name evidence="8" type="ORF">EYB53_017430</name>
</gene>
<evidence type="ECO:0000256" key="2">
    <source>
        <dbReference type="ARBA" id="ARBA00022603"/>
    </source>
</evidence>
<feature type="domain" description="MmeI-like DNA-methyltransferase" evidence="7">
    <location>
        <begin position="361"/>
        <end position="602"/>
    </location>
</feature>
<dbReference type="InterPro" id="IPR029063">
    <property type="entry name" value="SAM-dependent_MTases_sf"/>
</dbReference>
<dbReference type="InterPro" id="IPR002052">
    <property type="entry name" value="DNA_methylase_N6_adenine_CS"/>
</dbReference>
<dbReference type="PANTHER" id="PTHR33841">
    <property type="entry name" value="DNA METHYLTRANSFERASE YEEA-RELATED"/>
    <property type="match status" value="1"/>
</dbReference>
<dbReference type="Gene3D" id="3.40.50.150">
    <property type="entry name" value="Vaccinia Virus protein VP39"/>
    <property type="match status" value="1"/>
</dbReference>
<sequence length="930" mass="104560">MAQLSPHAFVAKWRSVTVKERSGYQEHFIDLCHLVGHPTPLEDDPVGTRYAFEAGAGKQQGGQGWADVWKRGFFAWEYKGKHANLDRAYQQLLQYRESLQNPPLLVVSDMATIQIHTNFTNTVKQMTVLTLDDLLTPDGLQRLRDLFWHPDAFRATQTTELVTQQAAREFAQLATLQRRYGHDPQRTAHFLIRLLFCLFAEDSGLLPNQVFAKLIKATRSRAPLFTEQLGQLFAAMNCGGFFAMEDIPHFDGRLFDNAEVLPLDSESMAILQRVSELDWSSIEPSILGTLFERSLDPAKRSQLGAHYTSCDDILLIIEPVLMAPLRRRWAAVAQQARDLAVQRDAARGNQAKRLQNELQGLLQGFADEIAATRVLDPACGSGNFLFVALKQMLDLEKEVISLAQDLAAGGFFPRVSPEQLYGIEINEYAHELAQVTVWIGYIQWLRDNGFGQPAEPILKPLDTIQRMDAILAYDETGQPVEPAWPAADVIVGNPPFLGGNKVRKELGDVQIEAIFKLYEGRVPAFADLVCYWFERARALIEQDKFQRAGLLATQGIRGGVNRKVLERIKDSGDIFMAWSDRKWYQEGAAVQVSMIGFDDGKETERSLDGMKVSAINADLTSSVNLTTIKHLRENHGICFMGPSAKAPFDIDAGTAVHMLSAPLNPNRRPNTDVIRPVASAIDLVQRHRGKWTIDFGLLSEDEAALYEAPFEYVRTHVYPVRSQNRRAAYAAKWWQYAEARPGMRTALAGQARYIATPGVAKHRLFVWVQPEVLCNQGTLVFARSDDYFFGVVHSRVHELWARRTGTQLREAESGFRYTPTTCFETFPLPWPPGQEPEGDAHVEAIARAARRLVELRDNWLNPEGASEAELKQRTLTNLYNQRPTWLANAHRTLDEAVLAAYGWPVDLSDEAILARLLALNLERASDQSDG</sequence>
<dbReference type="GO" id="GO:0008168">
    <property type="term" value="F:methyltransferase activity"/>
    <property type="evidence" value="ECO:0007669"/>
    <property type="project" value="UniProtKB-KW"/>
</dbReference>
<dbReference type="InterPro" id="IPR050953">
    <property type="entry name" value="N4_N6_ade-DNA_methylase"/>
</dbReference>
<dbReference type="PRINTS" id="PR00507">
    <property type="entry name" value="N12N6MTFRASE"/>
</dbReference>
<dbReference type="EMBL" id="SIJK02000035">
    <property type="protein sequence ID" value="MBP1467498.1"/>
    <property type="molecule type" value="Genomic_DNA"/>
</dbReference>
<dbReference type="Pfam" id="PF20466">
    <property type="entry name" value="MmeI_TRD"/>
    <property type="match status" value="1"/>
</dbReference>
<protein>
    <recommendedName>
        <fullName evidence="1">site-specific DNA-methyltransferase (adenine-specific)</fullName>
        <ecNumber evidence="1">2.1.1.72</ecNumber>
    </recommendedName>
</protein>
<feature type="domain" description="MmeI-like target recognition" evidence="6">
    <location>
        <begin position="766"/>
        <end position="829"/>
    </location>
</feature>
<dbReference type="GO" id="GO:0032259">
    <property type="term" value="P:methylation"/>
    <property type="evidence" value="ECO:0007669"/>
    <property type="project" value="UniProtKB-KW"/>
</dbReference>
<evidence type="ECO:0000313" key="9">
    <source>
        <dbReference type="Proteomes" id="UP001193081"/>
    </source>
</evidence>
<comment type="caution">
    <text evidence="8">The sequence shown here is derived from an EMBL/GenBank/DDBJ whole genome shotgun (WGS) entry which is preliminary data.</text>
</comment>